<protein>
    <submittedName>
        <fullName evidence="1">Uncharacterized protein</fullName>
    </submittedName>
</protein>
<keyword evidence="2" id="KW-1185">Reference proteome</keyword>
<comment type="caution">
    <text evidence="1">The sequence shown here is derived from an EMBL/GenBank/DDBJ whole genome shotgun (WGS) entry which is preliminary data.</text>
</comment>
<evidence type="ECO:0000313" key="1">
    <source>
        <dbReference type="EMBL" id="KAJ3661345.1"/>
    </source>
</evidence>
<dbReference type="EMBL" id="JALNTZ010000002">
    <property type="protein sequence ID" value="KAJ3661345.1"/>
    <property type="molecule type" value="Genomic_DNA"/>
</dbReference>
<reference evidence="1" key="1">
    <citation type="journal article" date="2023" name="G3 (Bethesda)">
        <title>Whole genome assemblies of Zophobas morio and Tenebrio molitor.</title>
        <authorList>
            <person name="Kaur S."/>
            <person name="Stinson S.A."/>
            <person name="diCenzo G.C."/>
        </authorList>
    </citation>
    <scope>NUCLEOTIDE SEQUENCE</scope>
    <source>
        <strain evidence="1">QUZm001</strain>
    </source>
</reference>
<evidence type="ECO:0000313" key="2">
    <source>
        <dbReference type="Proteomes" id="UP001168821"/>
    </source>
</evidence>
<proteinExistence type="predicted"/>
<name>A0AA38ISH6_9CUCU</name>
<accession>A0AA38ISH6</accession>
<dbReference type="AlphaFoldDB" id="A0AA38ISH6"/>
<dbReference type="Proteomes" id="UP001168821">
    <property type="component" value="Unassembled WGS sequence"/>
</dbReference>
<sequence length="137" mass="15681">MSAEKLDLLVNEIGPLLLHNTSKSGALTLKQQLSVALHWLGCGAQYHIVGDAHGVDKSTVCRTVQRPLRVPKSPLALKAGPVKYEQEMLRRRFIANRSLHYFKIGIEARSGMQFRWAQVLHSQNFRKLRLRWKSLRI</sequence>
<organism evidence="1 2">
    <name type="scientific">Zophobas morio</name>
    <dbReference type="NCBI Taxonomy" id="2755281"/>
    <lineage>
        <taxon>Eukaryota</taxon>
        <taxon>Metazoa</taxon>
        <taxon>Ecdysozoa</taxon>
        <taxon>Arthropoda</taxon>
        <taxon>Hexapoda</taxon>
        <taxon>Insecta</taxon>
        <taxon>Pterygota</taxon>
        <taxon>Neoptera</taxon>
        <taxon>Endopterygota</taxon>
        <taxon>Coleoptera</taxon>
        <taxon>Polyphaga</taxon>
        <taxon>Cucujiformia</taxon>
        <taxon>Tenebrionidae</taxon>
        <taxon>Zophobas</taxon>
    </lineage>
</organism>
<gene>
    <name evidence="1" type="ORF">Zmor_005744</name>
</gene>